<feature type="domain" description="Nitroreductase" evidence="3">
    <location>
        <begin position="12"/>
        <end position="99"/>
    </location>
</feature>
<dbReference type="EMBL" id="LN483073">
    <property type="protein sequence ID" value="CEA00278.1"/>
    <property type="molecule type" value="Genomic_DNA"/>
</dbReference>
<dbReference type="GO" id="GO:0016491">
    <property type="term" value="F:oxidoreductase activity"/>
    <property type="evidence" value="ECO:0007669"/>
    <property type="project" value="UniProtKB-KW"/>
</dbReference>
<dbReference type="PANTHER" id="PTHR43673">
    <property type="entry name" value="NAD(P)H NITROREDUCTASE YDGI-RELATED"/>
    <property type="match status" value="1"/>
</dbReference>
<organism evidence="4">
    <name type="scientific">Metalysinibacillus saudimassiliensis</name>
    <dbReference type="NCBI Taxonomy" id="1461583"/>
    <lineage>
        <taxon>Bacteria</taxon>
        <taxon>Bacillati</taxon>
        <taxon>Bacillota</taxon>
        <taxon>Bacilli</taxon>
        <taxon>Bacillales</taxon>
        <taxon>Caryophanaceae</taxon>
        <taxon>Metalysinibacillus</taxon>
    </lineage>
</organism>
<dbReference type="InterPro" id="IPR029479">
    <property type="entry name" value="Nitroreductase"/>
</dbReference>
<dbReference type="Pfam" id="PF00881">
    <property type="entry name" value="Nitroreductase"/>
    <property type="match status" value="1"/>
</dbReference>
<dbReference type="PATRIC" id="fig|1461583.4.peg.524"/>
<proteinExistence type="inferred from homology"/>
<sequence length="119" mass="13195">MHKRVERIYNQNVTEGHLSEAQRDMMIENTTKAYTAASDAARTQIATFDTGLIAMQIMLLAKDQGLDTVAMGGFDKAKFHERYELADHEFPAVLLSIGKAAGEAYGSSRIPVEELVTFK</sequence>
<reference evidence="4" key="1">
    <citation type="submission" date="2014-07" db="EMBL/GenBank/DDBJ databases">
        <authorList>
            <person name="Urmite Genomes Urmite Genomes"/>
        </authorList>
    </citation>
    <scope>NUCLEOTIDE SEQUENCE</scope>
    <source>
        <strain evidence="4">13S34_air</strain>
    </source>
</reference>
<dbReference type="AlphaFoldDB" id="A0A078LYU8"/>
<dbReference type="Gene3D" id="3.40.109.10">
    <property type="entry name" value="NADH Oxidase"/>
    <property type="match status" value="1"/>
</dbReference>
<accession>A0A078LYU8</accession>
<evidence type="ECO:0000256" key="2">
    <source>
        <dbReference type="ARBA" id="ARBA00023002"/>
    </source>
</evidence>
<protein>
    <submittedName>
        <fullName evidence="4">Putative NAD(P)H nitroreductase YodC</fullName>
    </submittedName>
</protein>
<keyword evidence="2" id="KW-0560">Oxidoreductase</keyword>
<dbReference type="PANTHER" id="PTHR43673:SF10">
    <property type="entry name" value="NADH DEHYDROGENASE_NAD(P)H NITROREDUCTASE XCC3605-RELATED"/>
    <property type="match status" value="1"/>
</dbReference>
<dbReference type="InterPro" id="IPR000415">
    <property type="entry name" value="Nitroreductase-like"/>
</dbReference>
<name>A0A078LYU8_9BACL</name>
<dbReference type="SUPFAM" id="SSF55469">
    <property type="entry name" value="FMN-dependent nitroreductase-like"/>
    <property type="match status" value="1"/>
</dbReference>
<dbReference type="HOGENOM" id="CLU_070764_4_5_9"/>
<gene>
    <name evidence="4" type="primary">yodC_2</name>
    <name evidence="4" type="ORF">BN1050_00552</name>
</gene>
<evidence type="ECO:0000259" key="3">
    <source>
        <dbReference type="Pfam" id="PF00881"/>
    </source>
</evidence>
<evidence type="ECO:0000256" key="1">
    <source>
        <dbReference type="ARBA" id="ARBA00007118"/>
    </source>
</evidence>
<evidence type="ECO:0000313" key="4">
    <source>
        <dbReference type="EMBL" id="CEA00278.1"/>
    </source>
</evidence>
<comment type="similarity">
    <text evidence="1">Belongs to the nitroreductase family.</text>
</comment>